<accession>A0ABN8Y685</accession>
<organism evidence="3 4">
    <name type="scientific">Rangifer tarandus platyrhynchus</name>
    <name type="common">Svalbard reindeer</name>
    <dbReference type="NCBI Taxonomy" id="3082113"/>
    <lineage>
        <taxon>Eukaryota</taxon>
        <taxon>Metazoa</taxon>
        <taxon>Chordata</taxon>
        <taxon>Craniata</taxon>
        <taxon>Vertebrata</taxon>
        <taxon>Euteleostomi</taxon>
        <taxon>Mammalia</taxon>
        <taxon>Eutheria</taxon>
        <taxon>Laurasiatheria</taxon>
        <taxon>Artiodactyla</taxon>
        <taxon>Ruminantia</taxon>
        <taxon>Pecora</taxon>
        <taxon>Cervidae</taxon>
        <taxon>Odocoileinae</taxon>
        <taxon>Rangifer</taxon>
    </lineage>
</organism>
<feature type="transmembrane region" description="Helical" evidence="2">
    <location>
        <begin position="51"/>
        <end position="69"/>
    </location>
</feature>
<evidence type="ECO:0000313" key="4">
    <source>
        <dbReference type="Proteomes" id="UP001176941"/>
    </source>
</evidence>
<feature type="transmembrane region" description="Helical" evidence="2">
    <location>
        <begin position="15"/>
        <end position="44"/>
    </location>
</feature>
<gene>
    <name evidence="3" type="ORF">MRATA1EN1_LOCUS6046</name>
</gene>
<evidence type="ECO:0000256" key="2">
    <source>
        <dbReference type="SAM" id="Phobius"/>
    </source>
</evidence>
<proteinExistence type="predicted"/>
<sequence length="139" mass="15517">MFIYIFMGFPLPPSLFLSVAISSIQVFIYLYGEGVCICVCVICVFGEEGKLLKYFCASLFFFPLMSLWMEFERLDVGGDVCLFPERERLRALSLEHTGGGTEALQAKDSGPRFRPKSGEVQASAPVPLPTSYLTEVPKR</sequence>
<name>A0ABN8Y685_RANTA</name>
<evidence type="ECO:0000256" key="1">
    <source>
        <dbReference type="SAM" id="MobiDB-lite"/>
    </source>
</evidence>
<keyword evidence="4" id="KW-1185">Reference proteome</keyword>
<dbReference type="EMBL" id="OX459951">
    <property type="protein sequence ID" value="CAI9157084.1"/>
    <property type="molecule type" value="Genomic_DNA"/>
</dbReference>
<keyword evidence="2" id="KW-0812">Transmembrane</keyword>
<reference evidence="3" key="1">
    <citation type="submission" date="2023-04" db="EMBL/GenBank/DDBJ databases">
        <authorList>
            <consortium name="ELIXIR-Norway"/>
        </authorList>
    </citation>
    <scope>NUCLEOTIDE SEQUENCE [LARGE SCALE GENOMIC DNA]</scope>
</reference>
<feature type="region of interest" description="Disordered" evidence="1">
    <location>
        <begin position="98"/>
        <end position="139"/>
    </location>
</feature>
<evidence type="ECO:0000313" key="3">
    <source>
        <dbReference type="EMBL" id="CAI9157084.1"/>
    </source>
</evidence>
<dbReference type="Proteomes" id="UP001176941">
    <property type="component" value="Chromosome 15"/>
</dbReference>
<keyword evidence="2" id="KW-1133">Transmembrane helix</keyword>
<protein>
    <submittedName>
        <fullName evidence="3">Uncharacterized protein</fullName>
    </submittedName>
</protein>
<keyword evidence="2" id="KW-0472">Membrane</keyword>